<sequence>MSETTLEEKIRVRAFELWQQDGQLEGCADEYWHMARALVEKETAGSDAAQAGDREVTGPG</sequence>
<comment type="caution">
    <text evidence="1">The sequence shown here is derived from an EMBL/GenBank/DDBJ whole genome shotgun (WGS) entry which is preliminary data.</text>
</comment>
<dbReference type="Proteomes" id="UP000294200">
    <property type="component" value="Unassembled WGS sequence"/>
</dbReference>
<evidence type="ECO:0008006" key="3">
    <source>
        <dbReference type="Google" id="ProtNLM"/>
    </source>
</evidence>
<proteinExistence type="predicted"/>
<gene>
    <name evidence="1" type="ORF">BZM27_35525</name>
</gene>
<evidence type="ECO:0000313" key="2">
    <source>
        <dbReference type="Proteomes" id="UP000294200"/>
    </source>
</evidence>
<evidence type="ECO:0000313" key="1">
    <source>
        <dbReference type="EMBL" id="TCG05182.1"/>
    </source>
</evidence>
<reference evidence="1 2" key="1">
    <citation type="submission" date="2017-02" db="EMBL/GenBank/DDBJ databases">
        <title>Paraburkholderia sophoroidis sp. nov. and Paraburkholderia steynii sp. nov. rhizobial symbionts of the fynbos legume Hypocalyptus sophoroides.</title>
        <authorList>
            <person name="Steenkamp E.T."/>
            <person name="Beukes C.W."/>
            <person name="Van Zyl E."/>
            <person name="Avontuur J."/>
            <person name="Chan W.Y."/>
            <person name="Hassen A."/>
            <person name="Palmer M."/>
            <person name="Mthombeni L."/>
            <person name="Phalane F."/>
            <person name="Sereme K."/>
            <person name="Venter S.N."/>
        </authorList>
    </citation>
    <scope>NUCLEOTIDE SEQUENCE [LARGE SCALE GENOMIC DNA]</scope>
    <source>
        <strain evidence="1 2">HC1.1ba</strain>
    </source>
</reference>
<dbReference type="Pfam" id="PF11154">
    <property type="entry name" value="DUF2934"/>
    <property type="match status" value="1"/>
</dbReference>
<name>A0A4R0X8E1_9BURK</name>
<accession>A0A4R0X8E1</accession>
<dbReference type="AlphaFoldDB" id="A0A4R0X8E1"/>
<protein>
    <recommendedName>
        <fullName evidence="3">DUF2934 domain-containing protein</fullName>
    </recommendedName>
</protein>
<organism evidence="1 2">
    <name type="scientific">Paraburkholderia steynii</name>
    <dbReference type="NCBI Taxonomy" id="1245441"/>
    <lineage>
        <taxon>Bacteria</taxon>
        <taxon>Pseudomonadati</taxon>
        <taxon>Pseudomonadota</taxon>
        <taxon>Betaproteobacteria</taxon>
        <taxon>Burkholderiales</taxon>
        <taxon>Burkholderiaceae</taxon>
        <taxon>Paraburkholderia</taxon>
    </lineage>
</organism>
<keyword evidence="2" id="KW-1185">Reference proteome</keyword>
<dbReference type="InterPro" id="IPR021327">
    <property type="entry name" value="DUF2934"/>
</dbReference>
<dbReference type="EMBL" id="MWML01000187">
    <property type="protein sequence ID" value="TCG05182.1"/>
    <property type="molecule type" value="Genomic_DNA"/>
</dbReference>